<dbReference type="PANTHER" id="PTHR20883">
    <property type="entry name" value="PHYTANOYL-COA DIOXYGENASE DOMAIN CONTAINING 1"/>
    <property type="match status" value="1"/>
</dbReference>
<evidence type="ECO:0000256" key="1">
    <source>
        <dbReference type="ARBA" id="ARBA00001962"/>
    </source>
</evidence>
<dbReference type="Proteomes" id="UP000355283">
    <property type="component" value="Unassembled WGS sequence"/>
</dbReference>
<dbReference type="PANTHER" id="PTHR20883:SF14">
    <property type="entry name" value="PHYTANOYL-COA DIOXYGENASE"/>
    <property type="match status" value="1"/>
</dbReference>
<dbReference type="EMBL" id="SDOX01000145">
    <property type="protein sequence ID" value="TFJ80958.1"/>
    <property type="molecule type" value="Genomic_DNA"/>
</dbReference>
<reference evidence="3 4" key="1">
    <citation type="submission" date="2019-01" db="EMBL/GenBank/DDBJ databases">
        <title>Nuclear Genome Assembly of the Microalgal Biofuel strain Nannochloropsis salina CCMP1776.</title>
        <authorList>
            <person name="Hovde B."/>
        </authorList>
    </citation>
    <scope>NUCLEOTIDE SEQUENCE [LARGE SCALE GENOMIC DNA]</scope>
    <source>
        <strain evidence="3 4">CCMP1776</strain>
    </source>
</reference>
<dbReference type="InterPro" id="IPR008775">
    <property type="entry name" value="Phytyl_CoA_dOase-like"/>
</dbReference>
<dbReference type="SUPFAM" id="SSF51197">
    <property type="entry name" value="Clavaminate synthase-like"/>
    <property type="match status" value="1"/>
</dbReference>
<dbReference type="AlphaFoldDB" id="A0A4D9CWK7"/>
<dbReference type="Pfam" id="PF05721">
    <property type="entry name" value="PhyH"/>
    <property type="match status" value="1"/>
</dbReference>
<gene>
    <name evidence="3" type="ORF">NSK_007601</name>
</gene>
<comment type="cofactor">
    <cofactor evidence="1">
        <name>Fe cation</name>
        <dbReference type="ChEBI" id="CHEBI:24875"/>
    </cofactor>
</comment>
<dbReference type="OrthoDB" id="191382at2759"/>
<protein>
    <submittedName>
        <fullName evidence="3">Uncharacterized protein</fullName>
    </submittedName>
</protein>
<accession>A0A4D9CWK7</accession>
<evidence type="ECO:0000313" key="3">
    <source>
        <dbReference type="EMBL" id="TFJ80958.1"/>
    </source>
</evidence>
<organism evidence="3 4">
    <name type="scientific">Nannochloropsis salina CCMP1776</name>
    <dbReference type="NCBI Taxonomy" id="1027361"/>
    <lineage>
        <taxon>Eukaryota</taxon>
        <taxon>Sar</taxon>
        <taxon>Stramenopiles</taxon>
        <taxon>Ochrophyta</taxon>
        <taxon>Eustigmatophyceae</taxon>
        <taxon>Eustigmatales</taxon>
        <taxon>Monodopsidaceae</taxon>
        <taxon>Microchloropsis</taxon>
        <taxon>Microchloropsis salina</taxon>
    </lineage>
</organism>
<evidence type="ECO:0000256" key="2">
    <source>
        <dbReference type="SAM" id="MobiDB-lite"/>
    </source>
</evidence>
<evidence type="ECO:0000313" key="4">
    <source>
        <dbReference type="Proteomes" id="UP000355283"/>
    </source>
</evidence>
<proteinExistence type="predicted"/>
<sequence length="429" mass="46779">MDVVDNAGSGAFEKQIQTLKTRSAATMNVDRPPWLTRPYSTQGPLNKEELDHFFQEGYLIKRDVFPPSELQPVMDDIDSQVDAIAHKLLQAGRITDVCPSLGFYRRMAAIETQCPGASILLHKNPDLPPSFRALWSDPRLLDIAQQLLGGPSVPVAGHPVWNLRVKVPQTASSVVPWHQDAAYLDPEAAATLEVTAWIPFLDANAANGCLQVMRRAHQSGRTARHTCCVGGTWYVEMDLDDASSRLGMDCRDESFWDTCEVPLGSVLFLSNLIPHRSLPNVSAHIRWSIDLRWQDAREPAGFWGIKDMVLMREGGKEGGKREGYLVDWDGFLAVDRGEAQSQAAARAKRAGEGGQDGGKGEGREIGGEGESGKDMVLAAAAAASDALTPVISGPWMLRWDLVHHNAHTAGLEGGREGGREAGPVAWHKA</sequence>
<dbReference type="Gene3D" id="2.60.120.620">
    <property type="entry name" value="q2cbj1_9rhob like domain"/>
    <property type="match status" value="1"/>
</dbReference>
<comment type="caution">
    <text evidence="3">The sequence shown here is derived from an EMBL/GenBank/DDBJ whole genome shotgun (WGS) entry which is preliminary data.</text>
</comment>
<feature type="compositionally biased region" description="Basic and acidic residues" evidence="2">
    <location>
        <begin position="358"/>
        <end position="370"/>
    </location>
</feature>
<feature type="region of interest" description="Disordered" evidence="2">
    <location>
        <begin position="410"/>
        <end position="429"/>
    </location>
</feature>
<feature type="region of interest" description="Disordered" evidence="2">
    <location>
        <begin position="343"/>
        <end position="370"/>
    </location>
</feature>
<keyword evidence="4" id="KW-1185">Reference proteome</keyword>
<name>A0A4D9CWK7_9STRA</name>